<protein>
    <submittedName>
        <fullName evidence="2">Conserved hypothetical alanine and proline rich protein</fullName>
    </submittedName>
</protein>
<reference evidence="2" key="1">
    <citation type="submission" date="2006-12" db="EMBL/GenBank/DDBJ databases">
        <title>Complete sequence of Mycobacterium vanbaalenii PYR-1.</title>
        <authorList>
            <consortium name="US DOE Joint Genome Institute"/>
            <person name="Copeland A."/>
            <person name="Lucas S."/>
            <person name="Lapidus A."/>
            <person name="Barry K."/>
            <person name="Detter J.C."/>
            <person name="Glavina del Rio T."/>
            <person name="Hammon N."/>
            <person name="Israni S."/>
            <person name="Dalin E."/>
            <person name="Tice H."/>
            <person name="Pitluck S."/>
            <person name="Singan V."/>
            <person name="Schmutz J."/>
            <person name="Larimer F."/>
            <person name="Land M."/>
            <person name="Hauser L."/>
            <person name="Kyrpides N."/>
            <person name="Anderson I.J."/>
            <person name="Miller C."/>
            <person name="Richardson P."/>
        </authorList>
    </citation>
    <scope>NUCLEOTIDE SEQUENCE [LARGE SCALE GENOMIC DNA]</scope>
    <source>
        <strain evidence="2">PYR-1</strain>
    </source>
</reference>
<dbReference type="eggNOG" id="COG4932">
    <property type="taxonomic scope" value="Bacteria"/>
</dbReference>
<accession>A1T186</accession>
<organism evidence="2 3">
    <name type="scientific">Mycolicibacterium vanbaalenii (strain DSM 7251 / JCM 13017 / BCRC 16820 / KCTC 9966 / NRRL B-24157 / PYR-1)</name>
    <name type="common">Mycobacterium vanbaalenii</name>
    <dbReference type="NCBI Taxonomy" id="350058"/>
    <lineage>
        <taxon>Bacteria</taxon>
        <taxon>Bacillati</taxon>
        <taxon>Actinomycetota</taxon>
        <taxon>Actinomycetes</taxon>
        <taxon>Mycobacteriales</taxon>
        <taxon>Mycobacteriaceae</taxon>
        <taxon>Mycolicibacterium</taxon>
    </lineage>
</organism>
<feature type="compositionally biased region" description="Low complexity" evidence="1">
    <location>
        <begin position="442"/>
        <end position="458"/>
    </location>
</feature>
<dbReference type="SUPFAM" id="SSF140453">
    <property type="entry name" value="EsxAB dimer-like"/>
    <property type="match status" value="1"/>
</dbReference>
<evidence type="ECO:0000313" key="2">
    <source>
        <dbReference type="EMBL" id="ABM10936.1"/>
    </source>
</evidence>
<sequence length="733" mass="73432">MGISKNVGEYVEEMTEPAGWPHVDEDHLYTRASGFVDKVTQLIAVRDSWQQQQARLFGGGAWSGAAANAAETAIQARVSEMISLINHLEKAIAWYTMTARTIAQTKATINQNLETSYSFIASIRASPELDEVEKDGIIQSWVQSQRAVNTVTVLTAAGDVAAFDSWQPPPSPQRIPATLSPPESVSAPSGPEPPKQNVGYFGPTRPPAAEPRGGSAGLSAKAANDAYMAQGPSASADQPVPISQSSGGGSPGSPGGLGSPGSPSSSTSGSSPISTSGGSSSGSGASSSGSGSGSGGSSSAAASSSGTSPTSGGQSATGAAGGQPTAASPASAAKAQPSPMQQMVNQAPPPLASSAPATSPAPAPAPSQPAAAPSAAAGAGPSSGGVGGISASAGSAPVGAAPPSGAPPAPPVPLGPPTSPAPPGPVPPTGTPGTAPGGAMGPGVAPMSTTGTAGGAAPAPIPVSTARAERDAIAAASTAGALRRKTNGADPLQQARHIAAALNVGIMDFGFFWVTGVTMEGTIVVANSYGLAYIPAGVALPDQVRMATADESIPAGERAKWATYPILAVQGWAQHHNQQLRAVVATEEQFANFDPGVAKIILTQDDIPESGQMQGRSRLEVIAPEAAQRLSAVSDFGLNDLLPPATADLEPPADDSARLWFEVAKPLMSTNPQRSGPHLQAFVAYAKHAQELALHKAHNAAEPGDQRLAIADWVYWQHLEVLLTDAVSTDAAV</sequence>
<dbReference type="Proteomes" id="UP000009159">
    <property type="component" value="Chromosome"/>
</dbReference>
<feature type="compositionally biased region" description="Low complexity" evidence="1">
    <location>
        <begin position="368"/>
        <end position="380"/>
    </location>
</feature>
<dbReference type="STRING" id="350058.Mvan_0085"/>
<proteinExistence type="predicted"/>
<dbReference type="KEGG" id="mva:Mvan_0085"/>
<feature type="region of interest" description="Disordered" evidence="1">
    <location>
        <begin position="231"/>
        <end position="461"/>
    </location>
</feature>
<feature type="compositionally biased region" description="Gly residues" evidence="1">
    <location>
        <begin position="246"/>
        <end position="259"/>
    </location>
</feature>
<name>A1T186_MYCVP</name>
<dbReference type="InterPro" id="IPR036689">
    <property type="entry name" value="ESAT-6-like_sf"/>
</dbReference>
<feature type="region of interest" description="Disordered" evidence="1">
    <location>
        <begin position="163"/>
        <end position="218"/>
    </location>
</feature>
<feature type="compositionally biased region" description="Low complexity" evidence="1">
    <location>
        <begin position="297"/>
        <end position="339"/>
    </location>
</feature>
<feature type="compositionally biased region" description="Low complexity" evidence="1">
    <location>
        <begin position="260"/>
        <end position="289"/>
    </location>
</feature>
<evidence type="ECO:0000256" key="1">
    <source>
        <dbReference type="SAM" id="MobiDB-lite"/>
    </source>
</evidence>
<dbReference type="HOGENOM" id="CLU_021845_0_0_11"/>
<feature type="compositionally biased region" description="Pro residues" evidence="1">
    <location>
        <begin position="404"/>
        <end position="430"/>
    </location>
</feature>
<dbReference type="AlphaFoldDB" id="A1T186"/>
<evidence type="ECO:0000313" key="3">
    <source>
        <dbReference type="Proteomes" id="UP000009159"/>
    </source>
</evidence>
<dbReference type="EMBL" id="CP000511">
    <property type="protein sequence ID" value="ABM10936.1"/>
    <property type="molecule type" value="Genomic_DNA"/>
</dbReference>
<gene>
    <name evidence="2" type="ordered locus">Mvan_0085</name>
</gene>
<feature type="compositionally biased region" description="Low complexity" evidence="1">
    <location>
        <begin position="389"/>
        <end position="403"/>
    </location>
</feature>
<keyword evidence="3" id="KW-1185">Reference proteome</keyword>